<evidence type="ECO:0000313" key="2">
    <source>
        <dbReference type="Proteomes" id="UP001217838"/>
    </source>
</evidence>
<dbReference type="Proteomes" id="UP001217838">
    <property type="component" value="Unassembled WGS sequence"/>
</dbReference>
<keyword evidence="2" id="KW-1185">Reference proteome</keyword>
<gene>
    <name evidence="1" type="ORF">POL58_01870</name>
</gene>
<dbReference type="EMBL" id="JAQNDN010000001">
    <property type="protein sequence ID" value="MDC0666461.1"/>
    <property type="molecule type" value="Genomic_DNA"/>
</dbReference>
<reference evidence="1 2" key="1">
    <citation type="submission" date="2022-11" db="EMBL/GenBank/DDBJ databases">
        <title>Minimal conservation of predation-associated metabolite biosynthetic gene clusters underscores biosynthetic potential of Myxococcota including descriptions for ten novel species: Archangium lansinium sp. nov., Myxococcus landrumus sp. nov., Nannocystis bai.</title>
        <authorList>
            <person name="Ahearne A."/>
            <person name="Stevens C."/>
            <person name="Dowd S."/>
        </authorList>
    </citation>
    <scope>NUCLEOTIDE SEQUENCE [LARGE SCALE GENOMIC DNA]</scope>
    <source>
        <strain evidence="1 2">NCELM</strain>
    </source>
</reference>
<sequence>MSSDAMYAIRRAGRDSFFAGRWSAPHIGHTLLRGPEHIDEYVGHLDPRHAPDMSICLCGAVFVDFDRRALLVWADDLFGSGPLRSDYHRLLTMRWPQWRLRQAALPLQEFAAALGRTPPELEQARADATLLEARDDLFTGSWLEHQADFACVADDQAAWIAAEGVEAVRAFAERGLDAWVTVRAVDGTLYDQRCVSRGFGSLLRLGPRLAALAQIGGPRPGMLRPGLECDVRETVFIDEARRSVHWWQADPPWAHPGPGCAALWPGWILELDEGGLRSHVERSGRRFAAIQMTRDSRLAALIDQVPRTLRGEFSSLPRLACASALVPAHPEIPADVMGTLVALADGVDD</sequence>
<evidence type="ECO:0000313" key="1">
    <source>
        <dbReference type="EMBL" id="MDC0666461.1"/>
    </source>
</evidence>
<comment type="caution">
    <text evidence="1">The sequence shown here is derived from an EMBL/GenBank/DDBJ whole genome shotgun (WGS) entry which is preliminary data.</text>
</comment>
<name>A0ABT5AXB4_9BACT</name>
<organism evidence="1 2">
    <name type="scientific">Nannocystis radixulma</name>
    <dbReference type="NCBI Taxonomy" id="2995305"/>
    <lineage>
        <taxon>Bacteria</taxon>
        <taxon>Pseudomonadati</taxon>
        <taxon>Myxococcota</taxon>
        <taxon>Polyangia</taxon>
        <taxon>Nannocystales</taxon>
        <taxon>Nannocystaceae</taxon>
        <taxon>Nannocystis</taxon>
    </lineage>
</organism>
<proteinExistence type="predicted"/>
<accession>A0ABT5AXB4</accession>
<protein>
    <submittedName>
        <fullName evidence="1">Uncharacterized protein</fullName>
    </submittedName>
</protein>
<dbReference type="RefSeq" id="WP_271994021.1">
    <property type="nucleotide sequence ID" value="NZ_JAQNDN010000001.1"/>
</dbReference>